<dbReference type="PROSITE" id="PS50084">
    <property type="entry name" value="KH_TYPE_1"/>
    <property type="match status" value="3"/>
</dbReference>
<dbReference type="SMART" id="SM00322">
    <property type="entry name" value="KH"/>
    <property type="match status" value="3"/>
</dbReference>
<keyword evidence="1" id="KW-0677">Repeat</keyword>
<evidence type="ECO:0000256" key="1">
    <source>
        <dbReference type="ARBA" id="ARBA00022737"/>
    </source>
</evidence>
<sequence length="405" mass="42861">MLDFLAEPPSKLEEPPAKVMREGPNVELRFLISTKTAGLIIGKRGENIKKLRDEYPVTINIPDSNGPERILILDGDVNSVIEIMHNTLNRQAMASQEDCVDVRLLVHQSQAGCIIGKSGLKIKELREQSILKTLKVYQMLCPDSTDRIVQLVGNVAHVISCLQAICELLEGAPAKGPRQNYDARSFNEALAVEYGGWCGIGISSTGGNYGAQRSNFVNNTCPQSSMLAAGLFSGGGANPRSVTQAAVVSQAIASGIPHASAAAMLAATSSQNHPGNPTSGPAGDAATAAAMMAAGMMRGMNIIAPTTTTTQVSINNRLVGAIMGRGGKRLNQVRSVSAAEIKVSPLDPCSEDRIITITGTPEQIQSAQFYLQLCIDGSRTTVNSQAHDTCIDVPCAIAFCKIETS</sequence>
<reference evidence="4" key="1">
    <citation type="submission" date="2019-11" db="UniProtKB">
        <authorList>
            <consortium name="WormBaseParasite"/>
        </authorList>
    </citation>
    <scope>IDENTIFICATION</scope>
</reference>
<evidence type="ECO:0000259" key="3">
    <source>
        <dbReference type="SMART" id="SM00322"/>
    </source>
</evidence>
<dbReference type="CDD" id="cd22434">
    <property type="entry name" value="KH-I_HNRNPK_rpt3"/>
    <property type="match status" value="1"/>
</dbReference>
<dbReference type="WBParaSite" id="MCU_010534-RB">
    <property type="protein sequence ID" value="MCU_010534-RB"/>
    <property type="gene ID" value="MCU_010534"/>
</dbReference>
<evidence type="ECO:0000313" key="4">
    <source>
        <dbReference type="WBParaSite" id="MCU_010534-RB"/>
    </source>
</evidence>
<dbReference type="Pfam" id="PF00013">
    <property type="entry name" value="KH_1"/>
    <property type="match status" value="3"/>
</dbReference>
<dbReference type="SUPFAM" id="SSF54791">
    <property type="entry name" value="Eukaryotic type KH-domain (KH-domain type I)"/>
    <property type="match status" value="3"/>
</dbReference>
<evidence type="ECO:0000256" key="2">
    <source>
        <dbReference type="PROSITE-ProRule" id="PRU00117"/>
    </source>
</evidence>
<dbReference type="Gene3D" id="3.30.1370.10">
    <property type="entry name" value="K Homology domain, type 1"/>
    <property type="match status" value="3"/>
</dbReference>
<protein>
    <submittedName>
        <fullName evidence="4">Heterogeneous nuclear ribonucleoprotein K</fullName>
    </submittedName>
</protein>
<organism evidence="4">
    <name type="scientific">Mesocestoides corti</name>
    <name type="common">Flatworm</name>
    <dbReference type="NCBI Taxonomy" id="53468"/>
    <lineage>
        <taxon>Eukaryota</taxon>
        <taxon>Metazoa</taxon>
        <taxon>Spiralia</taxon>
        <taxon>Lophotrochozoa</taxon>
        <taxon>Platyhelminthes</taxon>
        <taxon>Cestoda</taxon>
        <taxon>Eucestoda</taxon>
        <taxon>Cyclophyllidea</taxon>
        <taxon>Mesocestoididae</taxon>
        <taxon>Mesocestoides</taxon>
    </lineage>
</organism>
<dbReference type="GO" id="GO:0003723">
    <property type="term" value="F:RNA binding"/>
    <property type="evidence" value="ECO:0007669"/>
    <property type="project" value="UniProtKB-UniRule"/>
</dbReference>
<dbReference type="PANTHER" id="PTHR10288">
    <property type="entry name" value="KH DOMAIN CONTAINING RNA BINDING PROTEIN"/>
    <property type="match status" value="1"/>
</dbReference>
<proteinExistence type="predicted"/>
<dbReference type="CDD" id="cd22432">
    <property type="entry name" value="KH-I_HNRNPK_rpt1"/>
    <property type="match status" value="1"/>
</dbReference>
<name>A0A5K3FTW0_MESCO</name>
<dbReference type="InterPro" id="IPR036612">
    <property type="entry name" value="KH_dom_type_1_sf"/>
</dbReference>
<dbReference type="AlphaFoldDB" id="A0A5K3FTW0"/>
<keyword evidence="2" id="KW-0694">RNA-binding</keyword>
<feature type="domain" description="K Homology" evidence="3">
    <location>
        <begin position="98"/>
        <end position="170"/>
    </location>
</feature>
<dbReference type="InterPro" id="IPR004088">
    <property type="entry name" value="KH_dom_type_1"/>
</dbReference>
<accession>A0A5K3FTW0</accession>
<feature type="domain" description="K Homology" evidence="3">
    <location>
        <begin position="24"/>
        <end position="92"/>
    </location>
</feature>
<dbReference type="InterPro" id="IPR004087">
    <property type="entry name" value="KH_dom"/>
</dbReference>
<feature type="domain" description="K Homology" evidence="3">
    <location>
        <begin position="306"/>
        <end position="376"/>
    </location>
</feature>